<keyword evidence="8" id="KW-1185">Reference proteome</keyword>
<protein>
    <recommendedName>
        <fullName evidence="9">PQ loop repeat protein-like protein</fullName>
    </recommendedName>
</protein>
<evidence type="ECO:0000256" key="5">
    <source>
        <dbReference type="SAM" id="MobiDB-lite"/>
    </source>
</evidence>
<evidence type="ECO:0000256" key="3">
    <source>
        <dbReference type="ARBA" id="ARBA00022989"/>
    </source>
</evidence>
<feature type="transmembrane region" description="Helical" evidence="6">
    <location>
        <begin position="91"/>
        <end position="118"/>
    </location>
</feature>
<comment type="subcellular location">
    <subcellularLocation>
        <location evidence="1">Membrane</location>
        <topology evidence="1">Multi-pass membrane protein</topology>
    </subcellularLocation>
</comment>
<keyword evidence="4 6" id="KW-0472">Membrane</keyword>
<keyword evidence="3 6" id="KW-1133">Transmembrane helix</keyword>
<feature type="transmembrane region" description="Helical" evidence="6">
    <location>
        <begin position="169"/>
        <end position="187"/>
    </location>
</feature>
<dbReference type="InterPro" id="IPR051415">
    <property type="entry name" value="LAAT-1"/>
</dbReference>
<evidence type="ECO:0000256" key="2">
    <source>
        <dbReference type="ARBA" id="ARBA00022692"/>
    </source>
</evidence>
<accession>A0A6G1JSS8</accession>
<sequence>MLSSTLDRCRELAHPDIANFSISVFILLGILVSYLPQHHKIISRRSSRGLSPMFVLLGTVSATASIANILTLPESTRDMGCCREIGRFACAAALLGVAQIGIQWTCFFFIMLLFLIFFPRPTDLELESDEQMPTWKEAVLVLSGSLAFFIFTFLGSIVMVYAAPLHLRGWANFLGLLGALLAAIQYFPQILMTWKLQETGSLSVPMMCIQTPGSFVFAASLAVRLGPGGWSAWGLFIFTGLLQGCLLVMSLGFVWRDRKAAKAAKDQNGSANGNGNTAGEGHGEQTPLLGNRSGSGDA</sequence>
<evidence type="ECO:0000313" key="7">
    <source>
        <dbReference type="EMBL" id="KAF2703669.1"/>
    </source>
</evidence>
<feature type="transmembrane region" description="Helical" evidence="6">
    <location>
        <begin position="20"/>
        <end position="37"/>
    </location>
</feature>
<dbReference type="PANTHER" id="PTHR16201:SF11">
    <property type="entry name" value="PQ-LOOP REPEAT-CONTAINING PROTEIN"/>
    <property type="match status" value="1"/>
</dbReference>
<dbReference type="PANTHER" id="PTHR16201">
    <property type="entry name" value="SEVEN TRANSMEMBRANE PROTEIN 1-RELATED"/>
    <property type="match status" value="1"/>
</dbReference>
<reference evidence="7" key="1">
    <citation type="journal article" date="2020" name="Stud. Mycol.">
        <title>101 Dothideomycetes genomes: a test case for predicting lifestyles and emergence of pathogens.</title>
        <authorList>
            <person name="Haridas S."/>
            <person name="Albert R."/>
            <person name="Binder M."/>
            <person name="Bloem J."/>
            <person name="Labutti K."/>
            <person name="Salamov A."/>
            <person name="Andreopoulos B."/>
            <person name="Baker S."/>
            <person name="Barry K."/>
            <person name="Bills G."/>
            <person name="Bluhm B."/>
            <person name="Cannon C."/>
            <person name="Castanera R."/>
            <person name="Culley D."/>
            <person name="Daum C."/>
            <person name="Ezra D."/>
            <person name="Gonzalez J."/>
            <person name="Henrissat B."/>
            <person name="Kuo A."/>
            <person name="Liang C."/>
            <person name="Lipzen A."/>
            <person name="Lutzoni F."/>
            <person name="Magnuson J."/>
            <person name="Mondo S."/>
            <person name="Nolan M."/>
            <person name="Ohm R."/>
            <person name="Pangilinan J."/>
            <person name="Park H.-J."/>
            <person name="Ramirez L."/>
            <person name="Alfaro M."/>
            <person name="Sun H."/>
            <person name="Tritt A."/>
            <person name="Yoshinaga Y."/>
            <person name="Zwiers L.-H."/>
            <person name="Turgeon B."/>
            <person name="Goodwin S."/>
            <person name="Spatafora J."/>
            <person name="Crous P."/>
            <person name="Grigoriev I."/>
        </authorList>
    </citation>
    <scope>NUCLEOTIDE SEQUENCE</scope>
    <source>
        <strain evidence="7">CBS 279.74</strain>
    </source>
</reference>
<feature type="transmembrane region" description="Helical" evidence="6">
    <location>
        <begin position="232"/>
        <end position="255"/>
    </location>
</feature>
<organism evidence="7 8">
    <name type="scientific">Pleomassaria siparia CBS 279.74</name>
    <dbReference type="NCBI Taxonomy" id="1314801"/>
    <lineage>
        <taxon>Eukaryota</taxon>
        <taxon>Fungi</taxon>
        <taxon>Dikarya</taxon>
        <taxon>Ascomycota</taxon>
        <taxon>Pezizomycotina</taxon>
        <taxon>Dothideomycetes</taxon>
        <taxon>Pleosporomycetidae</taxon>
        <taxon>Pleosporales</taxon>
        <taxon>Pleomassariaceae</taxon>
        <taxon>Pleomassaria</taxon>
    </lineage>
</organism>
<dbReference type="Proteomes" id="UP000799428">
    <property type="component" value="Unassembled WGS sequence"/>
</dbReference>
<dbReference type="OrthoDB" id="19344at2759"/>
<dbReference type="EMBL" id="MU005786">
    <property type="protein sequence ID" value="KAF2703669.1"/>
    <property type="molecule type" value="Genomic_DNA"/>
</dbReference>
<evidence type="ECO:0000313" key="8">
    <source>
        <dbReference type="Proteomes" id="UP000799428"/>
    </source>
</evidence>
<dbReference type="Pfam" id="PF04193">
    <property type="entry name" value="PQ-loop"/>
    <property type="match status" value="2"/>
</dbReference>
<name>A0A6G1JSS8_9PLEO</name>
<proteinExistence type="predicted"/>
<dbReference type="AlphaFoldDB" id="A0A6G1JSS8"/>
<feature type="transmembrane region" description="Helical" evidence="6">
    <location>
        <begin position="207"/>
        <end position="226"/>
    </location>
</feature>
<dbReference type="InterPro" id="IPR006603">
    <property type="entry name" value="PQ-loop_rpt"/>
</dbReference>
<evidence type="ECO:0008006" key="9">
    <source>
        <dbReference type="Google" id="ProtNLM"/>
    </source>
</evidence>
<evidence type="ECO:0000256" key="4">
    <source>
        <dbReference type="ARBA" id="ARBA00023136"/>
    </source>
</evidence>
<keyword evidence="2 6" id="KW-0812">Transmembrane</keyword>
<dbReference type="SMART" id="SM00679">
    <property type="entry name" value="CTNS"/>
    <property type="match status" value="2"/>
</dbReference>
<feature type="transmembrane region" description="Helical" evidence="6">
    <location>
        <begin position="139"/>
        <end position="163"/>
    </location>
</feature>
<dbReference type="Gene3D" id="1.20.1280.290">
    <property type="match status" value="2"/>
</dbReference>
<feature type="region of interest" description="Disordered" evidence="5">
    <location>
        <begin position="263"/>
        <end position="298"/>
    </location>
</feature>
<feature type="compositionally biased region" description="Low complexity" evidence="5">
    <location>
        <begin position="268"/>
        <end position="279"/>
    </location>
</feature>
<dbReference type="GO" id="GO:0016020">
    <property type="term" value="C:membrane"/>
    <property type="evidence" value="ECO:0007669"/>
    <property type="project" value="UniProtKB-SubCell"/>
</dbReference>
<feature type="transmembrane region" description="Helical" evidence="6">
    <location>
        <begin position="49"/>
        <end position="71"/>
    </location>
</feature>
<gene>
    <name evidence="7" type="ORF">K504DRAFT_463392</name>
</gene>
<evidence type="ECO:0000256" key="6">
    <source>
        <dbReference type="SAM" id="Phobius"/>
    </source>
</evidence>
<evidence type="ECO:0000256" key="1">
    <source>
        <dbReference type="ARBA" id="ARBA00004141"/>
    </source>
</evidence>